<dbReference type="InterPro" id="IPR002317">
    <property type="entry name" value="Ser-tRNA-ligase_type_1"/>
</dbReference>
<evidence type="ECO:0000256" key="14">
    <source>
        <dbReference type="NCBIfam" id="TIGR00414"/>
    </source>
</evidence>
<keyword evidence="7" id="KW-0547">Nucleotide-binding</keyword>
<dbReference type="PROSITE" id="PS50862">
    <property type="entry name" value="AA_TRNA_LIGASE_II"/>
    <property type="match status" value="1"/>
</dbReference>
<evidence type="ECO:0000256" key="4">
    <source>
        <dbReference type="ARBA" id="ARBA00012840"/>
    </source>
</evidence>
<evidence type="ECO:0000256" key="3">
    <source>
        <dbReference type="ARBA" id="ARBA00010728"/>
    </source>
</evidence>
<dbReference type="GO" id="GO:0005524">
    <property type="term" value="F:ATP binding"/>
    <property type="evidence" value="ECO:0007669"/>
    <property type="project" value="UniProtKB-KW"/>
</dbReference>
<dbReference type="PIRSF" id="PIRSF001529">
    <property type="entry name" value="Ser-tRNA-synth_IIa"/>
    <property type="match status" value="1"/>
</dbReference>
<keyword evidence="9" id="KW-0648">Protein biosynthesis</keyword>
<evidence type="ECO:0000259" key="17">
    <source>
        <dbReference type="PROSITE" id="PS50862"/>
    </source>
</evidence>
<dbReference type="InterPro" id="IPR002314">
    <property type="entry name" value="aa-tRNA-synt_IIb"/>
</dbReference>
<feature type="binding site" evidence="16">
    <location>
        <begin position="348"/>
        <end position="351"/>
    </location>
    <ligand>
        <name>ATP</name>
        <dbReference type="ChEBI" id="CHEBI:30616"/>
    </ligand>
</feature>
<evidence type="ECO:0000256" key="2">
    <source>
        <dbReference type="ARBA" id="ARBA00005045"/>
    </source>
</evidence>
<dbReference type="InterPro" id="IPR015866">
    <property type="entry name" value="Ser-tRNA-synth_1_N"/>
</dbReference>
<dbReference type="EC" id="6.1.1.11" evidence="4 14"/>
<evidence type="ECO:0000256" key="6">
    <source>
        <dbReference type="ARBA" id="ARBA00022598"/>
    </source>
</evidence>
<comment type="caution">
    <text evidence="18">The sequence shown here is derived from an EMBL/GenBank/DDBJ whole genome shotgun (WGS) entry which is preliminary data.</text>
</comment>
<feature type="binding site" evidence="15">
    <location>
        <position position="261"/>
    </location>
    <ligand>
        <name>L-serine</name>
        <dbReference type="ChEBI" id="CHEBI:33384"/>
    </ligand>
</feature>
<evidence type="ECO:0000256" key="16">
    <source>
        <dbReference type="PIRSR" id="PIRSR001529-2"/>
    </source>
</evidence>
<dbReference type="NCBIfam" id="TIGR00414">
    <property type="entry name" value="serS"/>
    <property type="match status" value="1"/>
</dbReference>
<dbReference type="PANTHER" id="PTHR43697">
    <property type="entry name" value="SERYL-TRNA SYNTHETASE"/>
    <property type="match status" value="1"/>
</dbReference>
<evidence type="ECO:0000256" key="5">
    <source>
        <dbReference type="ARBA" id="ARBA00022490"/>
    </source>
</evidence>
<keyword evidence="8 16" id="KW-0067">ATP-binding</keyword>
<feature type="binding site" evidence="15">
    <location>
        <position position="380"/>
    </location>
    <ligand>
        <name>L-serine</name>
        <dbReference type="ChEBI" id="CHEBI:33384"/>
    </ligand>
</feature>
<dbReference type="Pfam" id="PF00587">
    <property type="entry name" value="tRNA-synt_2b"/>
    <property type="match status" value="1"/>
</dbReference>
<feature type="domain" description="Aminoacyl-transfer RNA synthetases class-II family profile" evidence="17">
    <location>
        <begin position="173"/>
        <end position="408"/>
    </location>
</feature>
<dbReference type="GO" id="GO:0005737">
    <property type="term" value="C:cytoplasm"/>
    <property type="evidence" value="ECO:0007669"/>
    <property type="project" value="UniProtKB-SubCell"/>
</dbReference>
<dbReference type="Pfam" id="PF02403">
    <property type="entry name" value="Seryl_tRNA_N"/>
    <property type="match status" value="1"/>
</dbReference>
<evidence type="ECO:0000256" key="1">
    <source>
        <dbReference type="ARBA" id="ARBA00004496"/>
    </source>
</evidence>
<dbReference type="EMBL" id="JASDDP010000025">
    <property type="protein sequence ID" value="MDJ1646064.1"/>
    <property type="molecule type" value="Genomic_DNA"/>
</dbReference>
<proteinExistence type="inferred from homology"/>
<organism evidence="18 19">
    <name type="scientific">Mycoplasma phocimorsus</name>
    <dbReference type="NCBI Taxonomy" id="3045839"/>
    <lineage>
        <taxon>Bacteria</taxon>
        <taxon>Bacillati</taxon>
        <taxon>Mycoplasmatota</taxon>
        <taxon>Mollicutes</taxon>
        <taxon>Mycoplasmataceae</taxon>
        <taxon>Mycoplasma</taxon>
    </lineage>
</organism>
<evidence type="ECO:0000256" key="15">
    <source>
        <dbReference type="PIRSR" id="PIRSR001529-1"/>
    </source>
</evidence>
<sequence>MLDIKHIFENKETVKNKLNLRGFNTKIIDEIYKKGKDLGKIKFEIQNLQSDVTKKSKEISLNIKDSKKVEKIKEEILKIKEQIFQKNEKFEQLNSFILKEMLLIPNLPLDDVPVGNSEEENVVISTHEKLGRGLVKQEISHSDIAHDLGIIDLPRAVKMSGSRFVIYKNDGAKLVRALQWFMLEEHISRGYEEYNIPLLVKSQMLKGTGQLPKFEEDLFKIANEDLYLIPTAEVSLTNVWNNEILNLDDPIKVTAFSECFRSEVGSGGKDNKGIIRNKQFKKVELVKIVKEEDIKHEFEKTLDDAKNILEKLEIPYRELLLCTGDLGFSSEQTIDLELWMPSENKFREVSSVSRFGDFQGRRAMIRYKNGKENKYAFTINGSGLAIDRLIAAIIENGYNKEDGSVSIPKALISYMQIDKITKRK</sequence>
<evidence type="ECO:0000256" key="10">
    <source>
        <dbReference type="ARBA" id="ARBA00023146"/>
    </source>
</evidence>
<gene>
    <name evidence="18" type="primary">serS</name>
    <name evidence="18" type="ORF">QLQ80_03170</name>
</gene>
<accession>A0AAJ1UVZ7</accession>
<evidence type="ECO:0000313" key="18">
    <source>
        <dbReference type="EMBL" id="MDJ1646064.1"/>
    </source>
</evidence>
<keyword evidence="10" id="KW-0030">Aminoacyl-tRNA synthetase</keyword>
<feature type="binding site" evidence="15">
    <location>
        <position position="231"/>
    </location>
    <ligand>
        <name>L-serine</name>
        <dbReference type="ChEBI" id="CHEBI:33384"/>
    </ligand>
</feature>
<dbReference type="GO" id="GO:0004828">
    <property type="term" value="F:serine-tRNA ligase activity"/>
    <property type="evidence" value="ECO:0007669"/>
    <property type="project" value="UniProtKB-UniRule"/>
</dbReference>
<dbReference type="RefSeq" id="WP_283827431.1">
    <property type="nucleotide sequence ID" value="NZ_JASDDP010000025.1"/>
</dbReference>
<protein>
    <recommendedName>
        <fullName evidence="11 14">Serine--tRNA ligase</fullName>
        <ecNumber evidence="4 14">6.1.1.11</ecNumber>
    </recommendedName>
</protein>
<dbReference type="SUPFAM" id="SSF46589">
    <property type="entry name" value="tRNA-binding arm"/>
    <property type="match status" value="1"/>
</dbReference>
<evidence type="ECO:0000256" key="8">
    <source>
        <dbReference type="ARBA" id="ARBA00022840"/>
    </source>
</evidence>
<dbReference type="AlphaFoldDB" id="A0AAJ1UVZ7"/>
<evidence type="ECO:0000256" key="7">
    <source>
        <dbReference type="ARBA" id="ARBA00022741"/>
    </source>
</evidence>
<dbReference type="Proteomes" id="UP001224428">
    <property type="component" value="Unassembled WGS sequence"/>
</dbReference>
<feature type="binding site" evidence="16">
    <location>
        <begin position="261"/>
        <end position="263"/>
    </location>
    <ligand>
        <name>ATP</name>
        <dbReference type="ChEBI" id="CHEBI:30616"/>
    </ligand>
</feature>
<dbReference type="PRINTS" id="PR00981">
    <property type="entry name" value="TRNASYNTHSER"/>
</dbReference>
<comment type="subcellular location">
    <subcellularLocation>
        <location evidence="1">Cytoplasm</location>
    </subcellularLocation>
</comment>
<dbReference type="PANTHER" id="PTHR43697:SF1">
    <property type="entry name" value="SERINE--TRNA LIGASE"/>
    <property type="match status" value="1"/>
</dbReference>
<comment type="catalytic activity">
    <reaction evidence="13">
        <text>tRNA(Ser) + L-serine + ATP = L-seryl-tRNA(Ser) + AMP + diphosphate + H(+)</text>
        <dbReference type="Rhea" id="RHEA:12292"/>
        <dbReference type="Rhea" id="RHEA-COMP:9669"/>
        <dbReference type="Rhea" id="RHEA-COMP:9703"/>
        <dbReference type="ChEBI" id="CHEBI:15378"/>
        <dbReference type="ChEBI" id="CHEBI:30616"/>
        <dbReference type="ChEBI" id="CHEBI:33019"/>
        <dbReference type="ChEBI" id="CHEBI:33384"/>
        <dbReference type="ChEBI" id="CHEBI:78442"/>
        <dbReference type="ChEBI" id="CHEBI:78533"/>
        <dbReference type="ChEBI" id="CHEBI:456215"/>
        <dbReference type="EC" id="6.1.1.11"/>
    </reaction>
</comment>
<dbReference type="Gene3D" id="1.10.287.40">
    <property type="entry name" value="Serine-tRNA synthetase, tRNA binding domain"/>
    <property type="match status" value="1"/>
</dbReference>
<evidence type="ECO:0000256" key="13">
    <source>
        <dbReference type="ARBA" id="ARBA00048823"/>
    </source>
</evidence>
<dbReference type="GO" id="GO:0006434">
    <property type="term" value="P:seryl-tRNA aminoacylation"/>
    <property type="evidence" value="ECO:0007669"/>
    <property type="project" value="UniProtKB-UniRule"/>
</dbReference>
<evidence type="ECO:0000313" key="19">
    <source>
        <dbReference type="Proteomes" id="UP001224428"/>
    </source>
</evidence>
<dbReference type="InterPro" id="IPR045864">
    <property type="entry name" value="aa-tRNA-synth_II/BPL/LPL"/>
</dbReference>
<dbReference type="SUPFAM" id="SSF55681">
    <property type="entry name" value="Class II aaRS and biotin synthetases"/>
    <property type="match status" value="1"/>
</dbReference>
<evidence type="ECO:0000256" key="11">
    <source>
        <dbReference type="ARBA" id="ARBA00039158"/>
    </source>
</evidence>
<dbReference type="Gene3D" id="3.30.930.10">
    <property type="entry name" value="Bira Bifunctional Protein, Domain 2"/>
    <property type="match status" value="1"/>
</dbReference>
<evidence type="ECO:0000256" key="12">
    <source>
        <dbReference type="ARBA" id="ARBA00047929"/>
    </source>
</evidence>
<comment type="pathway">
    <text evidence="2">Aminoacyl-tRNA biosynthesis; selenocysteinyl-tRNA(Sec) biosynthesis; L-seryl-tRNA(Sec) from L-serine and tRNA(Sec): step 1/1.</text>
</comment>
<name>A0AAJ1UVZ7_9MOLU</name>
<evidence type="ECO:0000256" key="9">
    <source>
        <dbReference type="ARBA" id="ARBA00022917"/>
    </source>
</evidence>
<reference evidence="18" key="1">
    <citation type="submission" date="2023-05" db="EMBL/GenBank/DDBJ databases">
        <title>Mycoplasma phocimorsus sp. nov., isolated from Scandinavian patients with seal finger or septic arthritis after contact with seals.</title>
        <authorList>
            <person name="Skafte-Holm A."/>
            <person name="Pedersen T.R."/>
            <person name="Froelund M."/>
            <person name="Stegger M."/>
            <person name="Qvortrup K."/>
            <person name="Michaels D.L."/>
            <person name="Brown D.R."/>
            <person name="Jensen J.S."/>
        </authorList>
    </citation>
    <scope>NUCLEOTIDE SEQUENCE</scope>
    <source>
        <strain evidence="18">M5725</strain>
    </source>
</reference>
<dbReference type="InterPro" id="IPR006195">
    <property type="entry name" value="aa-tRNA-synth_II"/>
</dbReference>
<keyword evidence="19" id="KW-1185">Reference proteome</keyword>
<keyword evidence="6 18" id="KW-0436">Ligase</keyword>
<comment type="similarity">
    <text evidence="3">Belongs to the class-II aminoacyl-tRNA synthetase family. Type-1 seryl-tRNA synthetase subfamily.</text>
</comment>
<dbReference type="InterPro" id="IPR042103">
    <property type="entry name" value="SerRS_1_N_sf"/>
</dbReference>
<feature type="binding site" evidence="15">
    <location>
        <position position="284"/>
    </location>
    <ligand>
        <name>L-serine</name>
        <dbReference type="ChEBI" id="CHEBI:33384"/>
    </ligand>
</feature>
<comment type="catalytic activity">
    <reaction evidence="12">
        <text>tRNA(Sec) + L-serine + ATP = L-seryl-tRNA(Sec) + AMP + diphosphate + H(+)</text>
        <dbReference type="Rhea" id="RHEA:42580"/>
        <dbReference type="Rhea" id="RHEA-COMP:9742"/>
        <dbReference type="Rhea" id="RHEA-COMP:10128"/>
        <dbReference type="ChEBI" id="CHEBI:15378"/>
        <dbReference type="ChEBI" id="CHEBI:30616"/>
        <dbReference type="ChEBI" id="CHEBI:33019"/>
        <dbReference type="ChEBI" id="CHEBI:33384"/>
        <dbReference type="ChEBI" id="CHEBI:78442"/>
        <dbReference type="ChEBI" id="CHEBI:78533"/>
        <dbReference type="ChEBI" id="CHEBI:456215"/>
        <dbReference type="EC" id="6.1.1.11"/>
    </reaction>
</comment>
<dbReference type="InterPro" id="IPR010978">
    <property type="entry name" value="tRNA-bd_arm"/>
</dbReference>
<keyword evidence="5" id="KW-0963">Cytoplasm</keyword>